<evidence type="ECO:0000256" key="1">
    <source>
        <dbReference type="SAM" id="Phobius"/>
    </source>
</evidence>
<keyword evidence="1" id="KW-1133">Transmembrane helix</keyword>
<gene>
    <name evidence="2" type="ORF">GS399_07380</name>
</gene>
<name>A0A7K1Y8U2_9SPHI</name>
<feature type="transmembrane region" description="Helical" evidence="1">
    <location>
        <begin position="52"/>
        <end position="70"/>
    </location>
</feature>
<proteinExistence type="predicted"/>
<comment type="caution">
    <text evidence="2">The sequence shown here is derived from an EMBL/GenBank/DDBJ whole genome shotgun (WGS) entry which is preliminary data.</text>
</comment>
<organism evidence="2 3">
    <name type="scientific">Hufsiella arboris</name>
    <dbReference type="NCBI Taxonomy" id="2695275"/>
    <lineage>
        <taxon>Bacteria</taxon>
        <taxon>Pseudomonadati</taxon>
        <taxon>Bacteroidota</taxon>
        <taxon>Sphingobacteriia</taxon>
        <taxon>Sphingobacteriales</taxon>
        <taxon>Sphingobacteriaceae</taxon>
        <taxon>Hufsiella</taxon>
    </lineage>
</organism>
<feature type="transmembrane region" description="Helical" evidence="1">
    <location>
        <begin position="231"/>
        <end position="253"/>
    </location>
</feature>
<evidence type="ECO:0000313" key="2">
    <source>
        <dbReference type="EMBL" id="MXV50791.1"/>
    </source>
</evidence>
<feature type="transmembrane region" description="Helical" evidence="1">
    <location>
        <begin position="82"/>
        <end position="103"/>
    </location>
</feature>
<dbReference type="AlphaFoldDB" id="A0A7K1Y8U2"/>
<feature type="transmembrane region" description="Helical" evidence="1">
    <location>
        <begin position="320"/>
        <end position="337"/>
    </location>
</feature>
<sequence>MAKLNLDKNEANFLDQTIKYWREENLLNGEQVQKLQDSYHVKGFDWKRLAQYSFWIALVCGIVAIASLIIDDTVIRWLKKLYDTPDIIIGILSGGVAAFLFYRGRLLQKHQPQKVFSNEAVVFLAVLFTANFIAFTGKAFDNGSGHFSILFLISVFIYGYLAYSFNSNLIWIFALISLGSWFGTETGYQTDWSYYFLGMNYPLRFVLFGALIVLFSFLMRQFKPLQGFHTLTYLVGMLYLFISLWLLSVFGNFGSIDEWLKIKQIHLFYWAIFSAFVAIGFTLFGLKTKDEIAREFGITFLLINIYTRYFEYFWDNTNKTIFFAILALSFWLIGRKAEKIWNLEFLKK</sequence>
<evidence type="ECO:0000313" key="3">
    <source>
        <dbReference type="Proteomes" id="UP000466586"/>
    </source>
</evidence>
<keyword evidence="1" id="KW-0472">Membrane</keyword>
<feature type="transmembrane region" description="Helical" evidence="1">
    <location>
        <begin position="170"/>
        <end position="189"/>
    </location>
</feature>
<protein>
    <submittedName>
        <fullName evidence="2">DUF2157 domain-containing protein</fullName>
    </submittedName>
</protein>
<keyword evidence="1" id="KW-0812">Transmembrane</keyword>
<dbReference type="Proteomes" id="UP000466586">
    <property type="component" value="Unassembled WGS sequence"/>
</dbReference>
<feature type="transmembrane region" description="Helical" evidence="1">
    <location>
        <begin position="201"/>
        <end position="219"/>
    </location>
</feature>
<feature type="transmembrane region" description="Helical" evidence="1">
    <location>
        <begin position="265"/>
        <end position="284"/>
    </location>
</feature>
<feature type="transmembrane region" description="Helical" evidence="1">
    <location>
        <begin position="115"/>
        <end position="134"/>
    </location>
</feature>
<feature type="transmembrane region" description="Helical" evidence="1">
    <location>
        <begin position="296"/>
        <end position="314"/>
    </location>
</feature>
<dbReference type="EMBL" id="WVHT01000003">
    <property type="protein sequence ID" value="MXV50791.1"/>
    <property type="molecule type" value="Genomic_DNA"/>
</dbReference>
<keyword evidence="3" id="KW-1185">Reference proteome</keyword>
<accession>A0A7K1Y8U2</accession>
<reference evidence="2 3" key="1">
    <citation type="submission" date="2019-11" db="EMBL/GenBank/DDBJ databases">
        <title>Pedobacter sp. HMF7647 Genome sequencing and assembly.</title>
        <authorList>
            <person name="Kang H."/>
            <person name="Kim H."/>
            <person name="Joh K."/>
        </authorList>
    </citation>
    <scope>NUCLEOTIDE SEQUENCE [LARGE SCALE GENOMIC DNA]</scope>
    <source>
        <strain evidence="2 3">HMF7647</strain>
    </source>
</reference>
<feature type="transmembrane region" description="Helical" evidence="1">
    <location>
        <begin position="146"/>
        <end position="163"/>
    </location>
</feature>
<dbReference type="RefSeq" id="WP_160843982.1">
    <property type="nucleotide sequence ID" value="NZ_WVHT01000003.1"/>
</dbReference>